<reference evidence="9 10" key="1">
    <citation type="submission" date="2019-03" db="EMBL/GenBank/DDBJ databases">
        <title>Freshwater and sediment microbial communities from various areas in North America, analyzing microbe dynamics in response to fracking.</title>
        <authorList>
            <person name="Lamendella R."/>
        </authorList>
    </citation>
    <scope>NUCLEOTIDE SEQUENCE [LARGE SCALE GENOMIC DNA]</scope>
    <source>
        <strain evidence="9 10">6_TX</strain>
    </source>
</reference>
<dbReference type="CDD" id="cd08964">
    <property type="entry name" value="L-asparaginase_II"/>
    <property type="match status" value="1"/>
</dbReference>
<dbReference type="InterPro" id="IPR027475">
    <property type="entry name" value="Asparaginase/glutaminase_AS2"/>
</dbReference>
<evidence type="ECO:0000256" key="1">
    <source>
        <dbReference type="ARBA" id="ARBA00010518"/>
    </source>
</evidence>
<feature type="domain" description="L-asparaginase N-terminal" evidence="7">
    <location>
        <begin position="27"/>
        <end position="218"/>
    </location>
</feature>
<dbReference type="PRINTS" id="PR00139">
    <property type="entry name" value="ASNGLNASE"/>
</dbReference>
<feature type="binding site" evidence="4">
    <location>
        <begin position="114"/>
        <end position="115"/>
    </location>
    <ligand>
        <name>substrate</name>
    </ligand>
</feature>
<dbReference type="PIRSF" id="PIRSF001220">
    <property type="entry name" value="L-ASNase_gatD"/>
    <property type="match status" value="1"/>
</dbReference>
<dbReference type="InterPro" id="IPR004550">
    <property type="entry name" value="AsnASE_II"/>
</dbReference>
<name>A0A4R8FZF2_9GAMM</name>
<dbReference type="Pfam" id="PF17763">
    <property type="entry name" value="Asparaginase_C"/>
    <property type="match status" value="1"/>
</dbReference>
<proteinExistence type="inferred from homology"/>
<feature type="binding site" evidence="4">
    <location>
        <position position="81"/>
    </location>
    <ligand>
        <name>substrate</name>
    </ligand>
</feature>
<dbReference type="PROSITE" id="PS51732">
    <property type="entry name" value="ASN_GLN_ASE_3"/>
    <property type="match status" value="1"/>
</dbReference>
<comment type="caution">
    <text evidence="9">The sequence shown here is derived from an EMBL/GenBank/DDBJ whole genome shotgun (WGS) entry which is preliminary data.</text>
</comment>
<dbReference type="InterPro" id="IPR027474">
    <property type="entry name" value="L-asparaginase_N"/>
</dbReference>
<keyword evidence="2" id="KW-0378">Hydrolase</keyword>
<dbReference type="InterPro" id="IPR037152">
    <property type="entry name" value="L-asparaginase_N_sf"/>
</dbReference>
<feature type="active site" description="O-isoaspartyl threonine intermediate" evidence="3">
    <location>
        <position position="36"/>
    </location>
</feature>
<dbReference type="Gene3D" id="3.40.50.1170">
    <property type="entry name" value="L-asparaginase, N-terminal domain"/>
    <property type="match status" value="1"/>
</dbReference>
<dbReference type="EMBL" id="SOEC01000002">
    <property type="protein sequence ID" value="TDX32120.1"/>
    <property type="molecule type" value="Genomic_DNA"/>
</dbReference>
<dbReference type="InterPro" id="IPR020827">
    <property type="entry name" value="Asparaginase/glutaminase_AS1"/>
</dbReference>
<accession>A0A4R8FZF2</accession>
<protein>
    <submittedName>
        <fullName evidence="9">Asparaginase</fullName>
    </submittedName>
</protein>
<dbReference type="InterPro" id="IPR027473">
    <property type="entry name" value="L-asparaginase_C"/>
</dbReference>
<dbReference type="Pfam" id="PF00710">
    <property type="entry name" value="Asparaginase"/>
    <property type="match status" value="1"/>
</dbReference>
<dbReference type="PIRSF" id="PIRSF500176">
    <property type="entry name" value="L_ASNase"/>
    <property type="match status" value="1"/>
</dbReference>
<evidence type="ECO:0000259" key="8">
    <source>
        <dbReference type="Pfam" id="PF17763"/>
    </source>
</evidence>
<dbReference type="SUPFAM" id="SSF53774">
    <property type="entry name" value="Glutaminase/Asparaginase"/>
    <property type="match status" value="1"/>
</dbReference>
<dbReference type="Proteomes" id="UP000294489">
    <property type="component" value="Unassembled WGS sequence"/>
</dbReference>
<feature type="active site" evidence="5">
    <location>
        <position position="36"/>
    </location>
</feature>
<dbReference type="InterPro" id="IPR036152">
    <property type="entry name" value="Asp/glu_Ase-like_sf"/>
</dbReference>
<dbReference type="PROSITE" id="PS00144">
    <property type="entry name" value="ASN_GLN_ASE_1"/>
    <property type="match status" value="1"/>
</dbReference>
<dbReference type="GO" id="GO:0004067">
    <property type="term" value="F:asparaginase activity"/>
    <property type="evidence" value="ECO:0007669"/>
    <property type="project" value="UniProtKB-UniRule"/>
</dbReference>
<dbReference type="GO" id="GO:0006528">
    <property type="term" value="P:asparagine metabolic process"/>
    <property type="evidence" value="ECO:0007669"/>
    <property type="project" value="InterPro"/>
</dbReference>
<dbReference type="PROSITE" id="PS00917">
    <property type="entry name" value="ASN_GLN_ASE_2"/>
    <property type="match status" value="1"/>
</dbReference>
<comment type="similarity">
    <text evidence="1">Belongs to the asparaginase 1 family.</text>
</comment>
<dbReference type="SFLD" id="SFLDS00057">
    <property type="entry name" value="Glutaminase/Asparaginase"/>
    <property type="match status" value="1"/>
</dbReference>
<feature type="domain" description="Asparaginase/glutaminase C-terminal" evidence="8">
    <location>
        <begin position="233"/>
        <end position="339"/>
    </location>
</feature>
<feature type="active site" evidence="6">
    <location>
        <position position="114"/>
    </location>
</feature>
<organism evidence="9 10">
    <name type="scientific">Modicisalibacter xianhensis</name>
    <dbReference type="NCBI Taxonomy" id="442341"/>
    <lineage>
        <taxon>Bacteria</taxon>
        <taxon>Pseudomonadati</taxon>
        <taxon>Pseudomonadota</taxon>
        <taxon>Gammaproteobacteria</taxon>
        <taxon>Oceanospirillales</taxon>
        <taxon>Halomonadaceae</taxon>
        <taxon>Modicisalibacter</taxon>
    </lineage>
</organism>
<evidence type="ECO:0000313" key="9">
    <source>
        <dbReference type="EMBL" id="TDX32120.1"/>
    </source>
</evidence>
<evidence type="ECO:0000259" key="7">
    <source>
        <dbReference type="Pfam" id="PF00710"/>
    </source>
</evidence>
<dbReference type="Gene3D" id="3.40.50.40">
    <property type="match status" value="1"/>
</dbReference>
<evidence type="ECO:0000256" key="2">
    <source>
        <dbReference type="ARBA" id="ARBA00022801"/>
    </source>
</evidence>
<evidence type="ECO:0000256" key="6">
    <source>
        <dbReference type="PROSITE-ProRule" id="PRU10100"/>
    </source>
</evidence>
<dbReference type="PANTHER" id="PTHR11707">
    <property type="entry name" value="L-ASPARAGINASE"/>
    <property type="match status" value="1"/>
</dbReference>
<dbReference type="SMART" id="SM00870">
    <property type="entry name" value="Asparaginase"/>
    <property type="match status" value="1"/>
</dbReference>
<gene>
    <name evidence="9" type="ORF">DFO67_10268</name>
</gene>
<dbReference type="AlphaFoldDB" id="A0A4R8FZF2"/>
<sequence length="357" mass="37488">MSDCTRVGLRQRAVPPKNGVCPMTKRNVVVLTTGGTIASILDGSGRNASGAMSGEALLEHVALPGDGEVNVQVHSVLQKPSNAITLSDLVELHHLCSELASKPDIDGIVITHGTDTLEETAYFLDITLSLKTCALVVTGSQRAPHEEGTDACRNIGNAITVAAHPVMQGVGAVVVFNESIFAARHVRKINTYQVQGFGSPGYGRLGYIDGSRVHLAQRVCSAAPLPLGERLPQVAIVPAYLDANSTVLDAAISDGADGLVIEGLGRGHVPPDWLDTIGRATQNGMPVLVVSSCLQGPVHPSYEFPGSLASLEERGAIAATDLNARKARLLLAVMLSNKVEEDISLRVKSFCAGISLQ</sequence>
<dbReference type="InterPro" id="IPR040919">
    <property type="entry name" value="Asparaginase_C"/>
</dbReference>
<dbReference type="InterPro" id="IPR006034">
    <property type="entry name" value="Asparaginase/glutaminase-like"/>
</dbReference>
<evidence type="ECO:0000256" key="3">
    <source>
        <dbReference type="PIRSR" id="PIRSR001220-1"/>
    </source>
</evidence>
<dbReference type="PANTHER" id="PTHR11707:SF28">
    <property type="entry name" value="60 KDA LYSOPHOSPHOLIPASE"/>
    <property type="match status" value="1"/>
</dbReference>
<evidence type="ECO:0000256" key="4">
    <source>
        <dbReference type="PIRSR" id="PIRSR001220-2"/>
    </source>
</evidence>
<dbReference type="FunFam" id="3.40.50.1170:FF:000001">
    <property type="entry name" value="L-asparaginase 2"/>
    <property type="match status" value="1"/>
</dbReference>
<evidence type="ECO:0000256" key="5">
    <source>
        <dbReference type="PROSITE-ProRule" id="PRU10099"/>
    </source>
</evidence>
<evidence type="ECO:0000313" key="10">
    <source>
        <dbReference type="Proteomes" id="UP000294489"/>
    </source>
</evidence>